<dbReference type="Gene3D" id="4.10.240.10">
    <property type="entry name" value="Zn(2)-C6 fungal-type DNA-binding domain"/>
    <property type="match status" value="1"/>
</dbReference>
<feature type="compositionally biased region" description="Low complexity" evidence="7">
    <location>
        <begin position="1234"/>
        <end position="1244"/>
    </location>
</feature>
<evidence type="ECO:0000256" key="1">
    <source>
        <dbReference type="ARBA" id="ARBA00004123"/>
    </source>
</evidence>
<keyword evidence="5" id="KW-0804">Transcription</keyword>
<feature type="region of interest" description="Disordered" evidence="7">
    <location>
        <begin position="458"/>
        <end position="479"/>
    </location>
</feature>
<evidence type="ECO:0000313" key="10">
    <source>
        <dbReference type="Proteomes" id="UP000722485"/>
    </source>
</evidence>
<feature type="compositionally biased region" description="Polar residues" evidence="7">
    <location>
        <begin position="1218"/>
        <end position="1233"/>
    </location>
</feature>
<proteinExistence type="predicted"/>
<reference evidence="9" key="1">
    <citation type="submission" date="2020-03" db="EMBL/GenBank/DDBJ databases">
        <title>Draft Genome Sequence of Cylindrodendrum hubeiense.</title>
        <authorList>
            <person name="Buettner E."/>
            <person name="Kellner H."/>
        </authorList>
    </citation>
    <scope>NUCLEOTIDE SEQUENCE</scope>
    <source>
        <strain evidence="9">IHI 201604</strain>
    </source>
</reference>
<dbReference type="Pfam" id="PF04082">
    <property type="entry name" value="Fungal_trans"/>
    <property type="match status" value="1"/>
</dbReference>
<dbReference type="InterPro" id="IPR036864">
    <property type="entry name" value="Zn2-C6_fun-type_DNA-bd_sf"/>
</dbReference>
<feature type="domain" description="Zn(2)-C6 fungal-type" evidence="8">
    <location>
        <begin position="538"/>
        <end position="568"/>
    </location>
</feature>
<dbReference type="CDD" id="cd00067">
    <property type="entry name" value="GAL4"/>
    <property type="match status" value="1"/>
</dbReference>
<evidence type="ECO:0000259" key="8">
    <source>
        <dbReference type="PROSITE" id="PS50048"/>
    </source>
</evidence>
<keyword evidence="3" id="KW-0805">Transcription regulation</keyword>
<dbReference type="GO" id="GO:0000981">
    <property type="term" value="F:DNA-binding transcription factor activity, RNA polymerase II-specific"/>
    <property type="evidence" value="ECO:0007669"/>
    <property type="project" value="InterPro"/>
</dbReference>
<sequence length="1444" mass="156969">MEVPQTTILVTFFRPSALHLKASKQVRLRDVVSSPMPPQARFDSPTTTSRAGLGPWTAQYRITVHTHQLELSLSLSLSHAHDQLALTPTLTLTLAWTDADSLAHLAASTHPLADSRRQLADNSQAPTNSPSAHPLIHSSTGNTGNGATHTPPLSPATPLQAPFPRPDSPAPSGWPSLLDANKRRRFFTPQSHAATVSGGLSRPLLFPAGAVSTQGALNPSFDGSSSSTPAPRLFPLIFPLTSFQATTGLLSWRLKQFTIAQTPAARPDFAPRIVSQQRGRHRHPAISSAPAGHPASCPSLSAGTVLYIPDTNASPSASRLRSAPHSPESRHLMKTSRSCAAIQIPLLACAAQGFGKAMSPGRGILDPHQFHNAHQPLDSGSQLFHDTSDSHPQPRDHAALMDASQFDDFSFPYPAISNQQSLLSLADQTNVAQPADAFSQHPSHSIPSMHAHGLAFGTTRSDHRSLSRDGSDAAADRNSPIANSLEDSVADEFGLASHGRADGTDLGGKVKEDKSDAVPAWSELKTKAGKERKRLPLACIACRRKKIRCSGEKPACKHCLRSRIPCVYKVTTRKAAPRTDYMAMLDKRLKRMEERIIKVIPKSEQESTTSITRAVVKPAIPGTLPATKAASKKRGADEAFGPDLEAWAKAPSKSKITGDDRPNSLQVQEAEENKLLHEGSETLPSKEIQEHLAEIFFDNIYGQSYHLLHKPSYMRKLKNNTLPPVLILSVCAVAARFTSNPQLSSSTPQFMRGEEWASHARDICTRRYEWPNLTILTCLLILGLHEFGTCQGGRSWALGGQAIRMAFALQLHKDLEFDPMGRNGKKTQLSFIDREIRRRIMWSCFLMDRFNSSGTDRPMFIREETIQIPLPIRERYFQLDMPAPTETLDGRVLHPAVPDDGQPADARENMGVAAFMIRAISIWGRIITYLNQGGKEMDSQAMWDPESDYAKLLGDAAGFEAALPSSLKYSPENVEVHKTENTAAQFFFVHICIQQNILFLNRAAMAASNGRSREDIPRDFFSEASRKAIAAANRISDLLKEADRLRHFVSTPFAGYCAFSSTTIHILGLISRNPAMKPTAETNLTTNVKYLHKMKKYWGMFHWMVEDVRSQYRNAIDGARAGNPDSNQASILQYGDWFNRYPHGLSDAEFMDPAIFRKKDKGADGVLEAKPELQSVEEFISTLSPSQSSDLARVAMVKRKSISKKQGGAGVQPGQQQLETMSTGDLGGQSASDQIGVGQGQQQQRRFSGALGGQTSGPTGFSPLTVPHSQTSSYNNTMSPISPANVAAFPHHAHMQPFFPPDLLAMNLAQQGNGVLQPLERQLVFGGYSMDSVDGLPSGQNLMDGVDWDSIAAGAPTGRGPQGRRASVKNGMNGQVPGPVDGGANFNGQDASSAWFMPFNLEPPEMSQDMVLGVGNVDPFAGMFNGGGSGLTTPNPLGGLQHGP</sequence>
<dbReference type="Proteomes" id="UP000722485">
    <property type="component" value="Unassembled WGS sequence"/>
</dbReference>
<accession>A0A9P5GZS1</accession>
<evidence type="ECO:0000256" key="3">
    <source>
        <dbReference type="ARBA" id="ARBA00023015"/>
    </source>
</evidence>
<dbReference type="InterPro" id="IPR007219">
    <property type="entry name" value="XnlR_reg_dom"/>
</dbReference>
<name>A0A9P5GZS1_9HYPO</name>
<dbReference type="PROSITE" id="PS50048">
    <property type="entry name" value="ZN2_CY6_FUNGAL_2"/>
    <property type="match status" value="1"/>
</dbReference>
<evidence type="ECO:0000256" key="2">
    <source>
        <dbReference type="ARBA" id="ARBA00022723"/>
    </source>
</evidence>
<feature type="compositionally biased region" description="Polar residues" evidence="7">
    <location>
        <begin position="120"/>
        <end position="148"/>
    </location>
</feature>
<dbReference type="PANTHER" id="PTHR47338">
    <property type="entry name" value="ZN(II)2CYS6 TRANSCRIPTION FACTOR (EUROFUNG)-RELATED"/>
    <property type="match status" value="1"/>
</dbReference>
<dbReference type="GO" id="GO:0005634">
    <property type="term" value="C:nucleus"/>
    <property type="evidence" value="ECO:0007669"/>
    <property type="project" value="UniProtKB-SubCell"/>
</dbReference>
<dbReference type="SUPFAM" id="SSF57701">
    <property type="entry name" value="Zn2/Cys6 DNA-binding domain"/>
    <property type="match status" value="1"/>
</dbReference>
<dbReference type="PRINTS" id="PR00755">
    <property type="entry name" value="AFLATOXINBRP"/>
</dbReference>
<dbReference type="PROSITE" id="PS00463">
    <property type="entry name" value="ZN2_CY6_FUNGAL_1"/>
    <property type="match status" value="1"/>
</dbReference>
<dbReference type="EMBL" id="JAANBB010000295">
    <property type="protein sequence ID" value="KAF7544610.1"/>
    <property type="molecule type" value="Genomic_DNA"/>
</dbReference>
<comment type="subcellular location">
    <subcellularLocation>
        <location evidence="1">Nucleus</location>
    </subcellularLocation>
</comment>
<gene>
    <name evidence="9" type="ORF">G7Z17_g9823</name>
</gene>
<dbReference type="Pfam" id="PF00172">
    <property type="entry name" value="Zn_clus"/>
    <property type="match status" value="1"/>
</dbReference>
<evidence type="ECO:0000256" key="7">
    <source>
        <dbReference type="SAM" id="MobiDB-lite"/>
    </source>
</evidence>
<dbReference type="GO" id="GO:0006351">
    <property type="term" value="P:DNA-templated transcription"/>
    <property type="evidence" value="ECO:0007669"/>
    <property type="project" value="InterPro"/>
</dbReference>
<keyword evidence="6" id="KW-0539">Nucleus</keyword>
<evidence type="ECO:0000256" key="4">
    <source>
        <dbReference type="ARBA" id="ARBA00023026"/>
    </source>
</evidence>
<feature type="region of interest" description="Disordered" evidence="7">
    <location>
        <begin position="114"/>
        <end position="177"/>
    </location>
</feature>
<evidence type="ECO:0000256" key="5">
    <source>
        <dbReference type="ARBA" id="ARBA00023163"/>
    </source>
</evidence>
<dbReference type="GO" id="GO:0008270">
    <property type="term" value="F:zinc ion binding"/>
    <property type="evidence" value="ECO:0007669"/>
    <property type="project" value="InterPro"/>
</dbReference>
<feature type="region of interest" description="Disordered" evidence="7">
    <location>
        <begin position="1202"/>
        <end position="1259"/>
    </location>
</feature>
<dbReference type="SMART" id="SM00906">
    <property type="entry name" value="Fungal_trans"/>
    <property type="match status" value="1"/>
</dbReference>
<keyword evidence="2" id="KW-0479">Metal-binding</keyword>
<dbReference type="PANTHER" id="PTHR47338:SF27">
    <property type="entry name" value="ZN(II)2CYS6 TRANSCRIPTION FACTOR (EUROFUNG)"/>
    <property type="match status" value="1"/>
</dbReference>
<feature type="compositionally biased region" description="Basic and acidic residues" evidence="7">
    <location>
        <begin position="460"/>
        <end position="475"/>
    </location>
</feature>
<keyword evidence="10" id="KW-1185">Reference proteome</keyword>
<organism evidence="9 10">
    <name type="scientific">Cylindrodendrum hubeiense</name>
    <dbReference type="NCBI Taxonomy" id="595255"/>
    <lineage>
        <taxon>Eukaryota</taxon>
        <taxon>Fungi</taxon>
        <taxon>Dikarya</taxon>
        <taxon>Ascomycota</taxon>
        <taxon>Pezizomycotina</taxon>
        <taxon>Sordariomycetes</taxon>
        <taxon>Hypocreomycetidae</taxon>
        <taxon>Hypocreales</taxon>
        <taxon>Nectriaceae</taxon>
        <taxon>Cylindrodendrum</taxon>
    </lineage>
</organism>
<keyword evidence="4" id="KW-0843">Virulence</keyword>
<evidence type="ECO:0000256" key="6">
    <source>
        <dbReference type="ARBA" id="ARBA00023242"/>
    </source>
</evidence>
<dbReference type="OrthoDB" id="39175at2759"/>
<dbReference type="InterPro" id="IPR050815">
    <property type="entry name" value="TF_fung"/>
</dbReference>
<dbReference type="InterPro" id="IPR001138">
    <property type="entry name" value="Zn2Cys6_DnaBD"/>
</dbReference>
<dbReference type="CDD" id="cd12148">
    <property type="entry name" value="fungal_TF_MHR"/>
    <property type="match status" value="1"/>
</dbReference>
<protein>
    <recommendedName>
        <fullName evidence="8">Zn(2)-C6 fungal-type domain-containing protein</fullName>
    </recommendedName>
</protein>
<evidence type="ECO:0000313" key="9">
    <source>
        <dbReference type="EMBL" id="KAF7544610.1"/>
    </source>
</evidence>
<comment type="caution">
    <text evidence="9">The sequence shown here is derived from an EMBL/GenBank/DDBJ whole genome shotgun (WGS) entry which is preliminary data.</text>
</comment>
<dbReference type="SMART" id="SM00066">
    <property type="entry name" value="GAL4"/>
    <property type="match status" value="1"/>
</dbReference>
<dbReference type="GO" id="GO:0003677">
    <property type="term" value="F:DNA binding"/>
    <property type="evidence" value="ECO:0007669"/>
    <property type="project" value="InterPro"/>
</dbReference>